<dbReference type="PANTHER" id="PTHR39217:SF1">
    <property type="entry name" value="GLUTATHIONE SYNTHETASE"/>
    <property type="match status" value="1"/>
</dbReference>
<sequence length="299" mass="34489">MKNIDVVVVTEDRYLNPTEINDYNKNVLLEDRLVIEALEKQGLKADRKSWSDTSFNWSSTKYILFRSTWDYFDRYSEFENWLGKVTSETILLNSANTIQWNIDKHYLLDLQEKGIPVCETHFIEKGTITSLLELHQKLGWKKTVLKPCISGAARHTYKLDLNNLDKHENIFQKLIANEAMMLQPFQENIVTKGEYSFMVMNGKYTHAVLKIAKPGDFRVQDDFGGSVHIHEATPEEKTFAEKAVLACPELPMYARVDVIIDNNNNLAISEVELIEPELWFRNHHEAATVLAKGIKKLIA</sequence>
<gene>
    <name evidence="2" type="ORF">ACFQ1O_08305</name>
</gene>
<dbReference type="InterPro" id="IPR053191">
    <property type="entry name" value="DcsG_Biosynth_Enzyme"/>
</dbReference>
<keyword evidence="3" id="KW-1185">Reference proteome</keyword>
<dbReference type="Proteomes" id="UP001596997">
    <property type="component" value="Unassembled WGS sequence"/>
</dbReference>
<dbReference type="Gene3D" id="3.30.470.20">
    <property type="entry name" value="ATP-grasp fold, B domain"/>
    <property type="match status" value="1"/>
</dbReference>
<proteinExistence type="predicted"/>
<dbReference type="PANTHER" id="PTHR39217">
    <property type="match status" value="1"/>
</dbReference>
<organism evidence="2 3">
    <name type="scientific">Pseudofulvibacter geojedonensis</name>
    <dbReference type="NCBI Taxonomy" id="1123758"/>
    <lineage>
        <taxon>Bacteria</taxon>
        <taxon>Pseudomonadati</taxon>
        <taxon>Bacteroidota</taxon>
        <taxon>Flavobacteriia</taxon>
        <taxon>Flavobacteriales</taxon>
        <taxon>Flavobacteriaceae</taxon>
        <taxon>Pseudofulvibacter</taxon>
    </lineage>
</organism>
<reference evidence="3" key="1">
    <citation type="journal article" date="2019" name="Int. J. Syst. Evol. Microbiol.">
        <title>The Global Catalogue of Microorganisms (GCM) 10K type strain sequencing project: providing services to taxonomists for standard genome sequencing and annotation.</title>
        <authorList>
            <consortium name="The Broad Institute Genomics Platform"/>
            <consortium name="The Broad Institute Genome Sequencing Center for Infectious Disease"/>
            <person name="Wu L."/>
            <person name="Ma J."/>
        </authorList>
    </citation>
    <scope>NUCLEOTIDE SEQUENCE [LARGE SCALE GENOMIC DNA]</scope>
    <source>
        <strain evidence="3">CCUG 62114</strain>
    </source>
</reference>
<evidence type="ECO:0000259" key="1">
    <source>
        <dbReference type="Pfam" id="PF02955"/>
    </source>
</evidence>
<comment type="caution">
    <text evidence="2">The sequence shown here is derived from an EMBL/GenBank/DDBJ whole genome shotgun (WGS) entry which is preliminary data.</text>
</comment>
<dbReference type="InterPro" id="IPR004218">
    <property type="entry name" value="GSHS_ATP-bd"/>
</dbReference>
<protein>
    <submittedName>
        <fullName evidence="2">RimK family alpha-L-glutamate ligase</fullName>
    </submittedName>
</protein>
<dbReference type="Pfam" id="PF02955">
    <property type="entry name" value="GSH-S_ATP"/>
    <property type="match status" value="1"/>
</dbReference>
<dbReference type="GO" id="GO:0016874">
    <property type="term" value="F:ligase activity"/>
    <property type="evidence" value="ECO:0007669"/>
    <property type="project" value="UniProtKB-KW"/>
</dbReference>
<evidence type="ECO:0000313" key="2">
    <source>
        <dbReference type="EMBL" id="MFD0964001.1"/>
    </source>
</evidence>
<keyword evidence="2" id="KW-0436">Ligase</keyword>
<dbReference type="EMBL" id="JBHTJM010000008">
    <property type="protein sequence ID" value="MFD0964001.1"/>
    <property type="molecule type" value="Genomic_DNA"/>
</dbReference>
<dbReference type="SUPFAM" id="SSF56059">
    <property type="entry name" value="Glutathione synthetase ATP-binding domain-like"/>
    <property type="match status" value="1"/>
</dbReference>
<accession>A0ABW3I2N2</accession>
<feature type="domain" description="Prokaryotic glutathione synthetase ATP-binding" evidence="1">
    <location>
        <begin position="141"/>
        <end position="243"/>
    </location>
</feature>
<dbReference type="RefSeq" id="WP_377715290.1">
    <property type="nucleotide sequence ID" value="NZ_JBHTJM010000008.1"/>
</dbReference>
<evidence type="ECO:0000313" key="3">
    <source>
        <dbReference type="Proteomes" id="UP001596997"/>
    </source>
</evidence>
<name>A0ABW3I2N2_9FLAO</name>